<dbReference type="EMBL" id="NKYE01000032">
    <property type="protein sequence ID" value="OZM69909.1"/>
    <property type="molecule type" value="Genomic_DNA"/>
</dbReference>
<evidence type="ECO:0000256" key="1">
    <source>
        <dbReference type="SAM" id="MobiDB-lite"/>
    </source>
</evidence>
<keyword evidence="4" id="KW-1185">Reference proteome</keyword>
<feature type="compositionally biased region" description="Polar residues" evidence="1">
    <location>
        <begin position="1"/>
        <end position="11"/>
    </location>
</feature>
<reference evidence="3 4" key="1">
    <citation type="submission" date="2017-07" db="EMBL/GenBank/DDBJ databases">
        <title>Amycolatopsis antarcticus sp. nov., isolated from the surface of an Antarcticus brown macroalga.</title>
        <authorList>
            <person name="Wang J."/>
            <person name="Leiva S."/>
            <person name="Huang J."/>
            <person name="Huang Y."/>
        </authorList>
    </citation>
    <scope>NUCLEOTIDE SEQUENCE [LARGE SCALE GENOMIC DNA]</scope>
    <source>
        <strain evidence="3 4">AU-G6</strain>
    </source>
</reference>
<dbReference type="OrthoDB" id="3315716at2"/>
<keyword evidence="2" id="KW-0812">Transmembrane</keyword>
<accession>A0A263CVA3</accession>
<feature type="transmembrane region" description="Helical" evidence="2">
    <location>
        <begin position="219"/>
        <end position="244"/>
    </location>
</feature>
<evidence type="ECO:0000256" key="2">
    <source>
        <dbReference type="SAM" id="Phobius"/>
    </source>
</evidence>
<comment type="caution">
    <text evidence="3">The sequence shown here is derived from an EMBL/GenBank/DDBJ whole genome shotgun (WGS) entry which is preliminary data.</text>
</comment>
<evidence type="ECO:0000313" key="3">
    <source>
        <dbReference type="EMBL" id="OZM69909.1"/>
    </source>
</evidence>
<evidence type="ECO:0000313" key="4">
    <source>
        <dbReference type="Proteomes" id="UP000242444"/>
    </source>
</evidence>
<organism evidence="3 4">
    <name type="scientific">Amycolatopsis antarctica</name>
    <dbReference type="NCBI Taxonomy" id="1854586"/>
    <lineage>
        <taxon>Bacteria</taxon>
        <taxon>Bacillati</taxon>
        <taxon>Actinomycetota</taxon>
        <taxon>Actinomycetes</taxon>
        <taxon>Pseudonocardiales</taxon>
        <taxon>Pseudonocardiaceae</taxon>
        <taxon>Amycolatopsis</taxon>
    </lineage>
</organism>
<dbReference type="InterPro" id="IPR027417">
    <property type="entry name" value="P-loop_NTPase"/>
</dbReference>
<keyword evidence="3" id="KW-0132">Cell division</keyword>
<dbReference type="Gene3D" id="3.40.50.300">
    <property type="entry name" value="P-loop containing nucleotide triphosphate hydrolases"/>
    <property type="match status" value="1"/>
</dbReference>
<keyword evidence="2" id="KW-0472">Membrane</keyword>
<dbReference type="Proteomes" id="UP000242444">
    <property type="component" value="Unassembled WGS sequence"/>
</dbReference>
<dbReference type="AlphaFoldDB" id="A0A263CVA3"/>
<sequence>MSTRDTPQDETNIVYLPSAGTTVAADRDRGSDAPGTAETPAEETAEVIDGELVPAEENARIDARLAQQQRGMLALREASAVQAVQLTHRIAESDKPREVGSALVRHVLYVPAGAVSVGKRIWDSRTTARYERQMRSAEAAGDNERLAEWEERGERFKANRHNRIMDWIKAPIQLAKALLLASAAILGLLLGLGIVLAIANKDADQILAPLKGVFELVRWISIAVTVAWGPLVLAAPWVAVLALWNEGRKRSNSEGWLRRVAPSRNDDGSTMITADGIVRALQHLRVPEIKKAFKDGWLPTFELPPTRDGNGYRAIFDVPFGVTPGMIADQRPILARNLHRAEVEVWPADHAKANGGTAGCVDLWVAKPGTLSKPAPPYPLLHSGTADVFAGVPVGISQRGDEIVFPLVEANFVAGGNPGQGKSNLCRVIMLGAALDPLAELHAYVFAGNGDFDSFAPRLARYVRGATDEVAAAGLAALAELAEEVGQRETRLSELGAKKVTRALAEKHPELRPKIAVFSECHELFGHPDFGKEAADYAVQTVKRGRKTGIILGFDTQSSRKEAIPPRLVELVKLNACFAVKTWRSNDGFLGDGSFAAGVRATELRQGKDRGTCLVTGIGEEAFEIVKAYYIDVDDETGWDAATDVIARAMEIVSENVPTGAASQAQEPEEERDFLEDVAEVLGTETVRAARIPALLQRLAPRWVPYRALSGKQVVSRLADHGVKVPTTGNKWPVDPVTVRQAMAVQSTADLDEDDE</sequence>
<keyword evidence="3" id="KW-0131">Cell cycle</keyword>
<protein>
    <submittedName>
        <fullName evidence="3">Cell division protein FtsK</fullName>
    </submittedName>
</protein>
<feature type="transmembrane region" description="Helical" evidence="2">
    <location>
        <begin position="177"/>
        <end position="199"/>
    </location>
</feature>
<gene>
    <name evidence="3" type="ORF">CFN78_28205</name>
</gene>
<name>A0A263CVA3_9PSEU</name>
<keyword evidence="2" id="KW-1133">Transmembrane helix</keyword>
<proteinExistence type="predicted"/>
<dbReference type="GO" id="GO:0051301">
    <property type="term" value="P:cell division"/>
    <property type="evidence" value="ECO:0007669"/>
    <property type="project" value="UniProtKB-KW"/>
</dbReference>
<dbReference type="SUPFAM" id="SSF52540">
    <property type="entry name" value="P-loop containing nucleoside triphosphate hydrolases"/>
    <property type="match status" value="1"/>
</dbReference>
<dbReference type="InParanoid" id="A0A263CVA3"/>
<feature type="region of interest" description="Disordered" evidence="1">
    <location>
        <begin position="1"/>
        <end position="43"/>
    </location>
</feature>
<dbReference type="RefSeq" id="WP_094866369.1">
    <property type="nucleotide sequence ID" value="NZ_NKYE01000032.1"/>
</dbReference>